<organism evidence="1">
    <name type="scientific">Enterobacter hormaechei</name>
    <dbReference type="NCBI Taxonomy" id="158836"/>
    <lineage>
        <taxon>Bacteria</taxon>
        <taxon>Pseudomonadati</taxon>
        <taxon>Pseudomonadota</taxon>
        <taxon>Gammaproteobacteria</taxon>
        <taxon>Enterobacterales</taxon>
        <taxon>Enterobacteriaceae</taxon>
        <taxon>Enterobacter</taxon>
        <taxon>Enterobacter cloacae complex</taxon>
    </lineage>
</organism>
<comment type="caution">
    <text evidence="1">The sequence shown here is derived from an EMBL/GenBank/DDBJ whole genome shotgun (WGS) entry which is preliminary data.</text>
</comment>
<dbReference type="NCBIfam" id="NF038235">
    <property type="entry name" value="retron_Ec48_2TM"/>
    <property type="match status" value="1"/>
</dbReference>
<dbReference type="EMBL" id="JAAJSZ010000003">
    <property type="protein sequence ID" value="NGE59613.1"/>
    <property type="molecule type" value="Genomic_DNA"/>
</dbReference>
<dbReference type="RefSeq" id="WP_052954184.1">
    <property type="nucleotide sequence ID" value="NZ_CP045611.1"/>
</dbReference>
<accession>A0A6G4LGR7</accession>
<gene>
    <name evidence="1" type="ORF">G5638_10720</name>
</gene>
<protein>
    <submittedName>
        <fullName evidence="1">Uncharacterized protein</fullName>
    </submittedName>
</protein>
<name>A0A6G4LGR7_9ENTR</name>
<reference evidence="1" key="1">
    <citation type="submission" date="2020-02" db="EMBL/GenBank/DDBJ databases">
        <title>WGS of Carbapenem-Resistant Entrobacteriaceae.</title>
        <authorList>
            <person name="Tokajian S."/>
            <person name="El Chaar M."/>
            <person name="El Khoury M."/>
        </authorList>
    </citation>
    <scope>NUCLEOTIDE SEQUENCE</scope>
    <source>
        <strain evidence="1">EHM_24</strain>
    </source>
</reference>
<dbReference type="InterPro" id="IPR053597">
    <property type="entry name" value="Retron_Ec48_antiviral"/>
</dbReference>
<evidence type="ECO:0000313" key="1">
    <source>
        <dbReference type="EMBL" id="NGE59613.1"/>
    </source>
</evidence>
<sequence>MIGFNKLRDDFKAMNMSFYFLYRDISSVISQLLSSIWGFVTLIFKRGTNQGSLISLERSWIRVIKRFKCVFKRVIALFITLVIFIVSTPLFLIKLPLVWLGKLLDRIPLGDFGRDKEIRGLILTIISVFVIGVFCSAVVSVLTIYSEKLYQKDICFTDKCVTTFLTHFNSVSIILQSAAWLITLISTIGGIGIALMTYKTGVKNSNLTNHISHLNMFRDYVNAEISKRKFISPDKVNIYKWYSLIFPYSKKGDVSISLQYKNKIEKIIEVITDANNKITDPSGKYVYTHHQVSMLDAIGLLGVKISTGPKNEFVLIEEQVFELIDCINLTFTDINIELSSVKRAYV</sequence>
<dbReference type="AlphaFoldDB" id="A0A6G4LGR7"/>
<proteinExistence type="predicted"/>